<protein>
    <submittedName>
        <fullName evidence="9">Telomere-associated protein RIF1</fullName>
    </submittedName>
</protein>
<keyword evidence="6" id="KW-0131">Cell cycle</keyword>
<feature type="compositionally biased region" description="Acidic residues" evidence="7">
    <location>
        <begin position="1282"/>
        <end position="1302"/>
    </location>
</feature>
<feature type="compositionally biased region" description="Polar residues" evidence="7">
    <location>
        <begin position="1553"/>
        <end position="1569"/>
    </location>
</feature>
<dbReference type="GO" id="GO:0000723">
    <property type="term" value="P:telomere maintenance"/>
    <property type="evidence" value="ECO:0007669"/>
    <property type="project" value="TreeGrafter"/>
</dbReference>
<evidence type="ECO:0000256" key="7">
    <source>
        <dbReference type="SAM" id="MobiDB-lite"/>
    </source>
</evidence>
<dbReference type="EMBL" id="LSMT01000160">
    <property type="protein sequence ID" value="PFX25085.1"/>
    <property type="molecule type" value="Genomic_DNA"/>
</dbReference>
<reference evidence="10" key="1">
    <citation type="journal article" date="2017" name="bioRxiv">
        <title>Comparative analysis of the genomes of Stylophora pistillata and Acropora digitifera provides evidence for extensive differences between species of corals.</title>
        <authorList>
            <person name="Voolstra C.R."/>
            <person name="Li Y."/>
            <person name="Liew Y.J."/>
            <person name="Baumgarten S."/>
            <person name="Zoccola D."/>
            <person name="Flot J.-F."/>
            <person name="Tambutte S."/>
            <person name="Allemand D."/>
            <person name="Aranda M."/>
        </authorList>
    </citation>
    <scope>NUCLEOTIDE SEQUENCE [LARGE SCALE GENOMIC DNA]</scope>
</reference>
<keyword evidence="3" id="KW-0158">Chromosome</keyword>
<comment type="caution">
    <text evidence="9">The sequence shown here is derived from an EMBL/GenBank/DDBJ whole genome shotgun (WGS) entry which is preliminary data.</text>
</comment>
<evidence type="ECO:0000256" key="4">
    <source>
        <dbReference type="ARBA" id="ARBA00022895"/>
    </source>
</evidence>
<feature type="region of interest" description="Disordered" evidence="7">
    <location>
        <begin position="1336"/>
        <end position="1388"/>
    </location>
</feature>
<dbReference type="STRING" id="50429.A0A2B4S9E8"/>
<organism evidence="9 10">
    <name type="scientific">Stylophora pistillata</name>
    <name type="common">Smooth cauliflower coral</name>
    <dbReference type="NCBI Taxonomy" id="50429"/>
    <lineage>
        <taxon>Eukaryota</taxon>
        <taxon>Metazoa</taxon>
        <taxon>Cnidaria</taxon>
        <taxon>Anthozoa</taxon>
        <taxon>Hexacorallia</taxon>
        <taxon>Scleractinia</taxon>
        <taxon>Astrocoeniina</taxon>
        <taxon>Pocilloporidae</taxon>
        <taxon>Stylophora</taxon>
    </lineage>
</organism>
<feature type="region of interest" description="Disordered" evidence="7">
    <location>
        <begin position="1662"/>
        <end position="1753"/>
    </location>
</feature>
<evidence type="ECO:0000256" key="5">
    <source>
        <dbReference type="ARBA" id="ARBA00023242"/>
    </source>
</evidence>
<keyword evidence="10" id="KW-1185">Reference proteome</keyword>
<evidence type="ECO:0000259" key="8">
    <source>
        <dbReference type="Pfam" id="PF12231"/>
    </source>
</evidence>
<dbReference type="Proteomes" id="UP000225706">
    <property type="component" value="Unassembled WGS sequence"/>
</dbReference>
<feature type="compositionally biased region" description="Basic and acidic residues" evidence="7">
    <location>
        <begin position="1176"/>
        <end position="1198"/>
    </location>
</feature>
<comment type="subcellular location">
    <subcellularLocation>
        <location evidence="2">Chromosome</location>
        <location evidence="2">Telomere</location>
    </subcellularLocation>
    <subcellularLocation>
        <location evidence="1">Nucleus</location>
    </subcellularLocation>
</comment>
<feature type="compositionally biased region" description="Basic residues" evidence="7">
    <location>
        <begin position="1075"/>
        <end position="1084"/>
    </location>
</feature>
<evidence type="ECO:0000256" key="6">
    <source>
        <dbReference type="ARBA" id="ARBA00023306"/>
    </source>
</evidence>
<dbReference type="OrthoDB" id="5399929at2759"/>
<feature type="compositionally biased region" description="Basic and acidic residues" evidence="7">
    <location>
        <begin position="1737"/>
        <end position="1746"/>
    </location>
</feature>
<keyword evidence="4" id="KW-0779">Telomere</keyword>
<feature type="domain" description="Telomere-associated protein Rif1 N-terminal" evidence="8">
    <location>
        <begin position="25"/>
        <end position="365"/>
    </location>
</feature>
<dbReference type="SUPFAM" id="SSF48371">
    <property type="entry name" value="ARM repeat"/>
    <property type="match status" value="1"/>
</dbReference>
<feature type="region of interest" description="Disordered" evidence="7">
    <location>
        <begin position="1069"/>
        <end position="1102"/>
    </location>
</feature>
<feature type="compositionally biased region" description="Basic residues" evidence="7">
    <location>
        <begin position="1662"/>
        <end position="1671"/>
    </location>
</feature>
<feature type="region of interest" description="Disordered" evidence="7">
    <location>
        <begin position="1161"/>
        <end position="1251"/>
    </location>
</feature>
<sequence length="1930" mass="213137">MVTIPECEGLFEPLLLILEDNMAASDDQVDAYLRMTERLREEEDVFVRELLNLIERVIVIFRRDIQSDKSDLCQASLQALGHCLYQEQIASSICLSDGQVLIQGLLSQIKESEDKGICTRALWCLAKQNLDSAIINTKLESILITLESVITKDLQSVTVDHEALCVIDRLLQQLPKNEMIKTVDTWAKLVFPLLVSSAIKVCERALVVMYAGLEHLMLSQDRVIKILVPLLKGSLLKEFPKMCSENKGLFVLKCWCCIVQILGETLHRGGSLINDLLKLVEQGFRDPSDEVQVMSFSAWNILIDNFALSSGVISSPKRVKLILTPLRNLAVKERSETVEAARLSTWWHFVCSLGPKVQELFDQVCTPLLQFVFGTAIDQVSSLKTKEGLSELKCPPTPTNNKLLSDMMAETPKSSIRRSLKDMGTPRTPTVLNASFAKPAKQKLLGQGCEILMELLKTEDTCFSTNPDFIVSLAERLQMVTFKKPEEFKKHAPLLTSAVREAFKALGKDLTEPLGVKVWNLLVKRIEKVVEKGPLSECGEFLLPLLAVMQELVDSSLMASSLVLKMLEALSKLPAEVLSHHMASLHSRDNPQGSPALLLIQLLFTPQLLESIWQEERFHLAFEHLVDCGMIAASGQLFFLQTVLNLLKKGTSAVTGKETLWRLWSCVVNHLSEHIQKTNDVNQGDALEHDFSTLYLALIFPVKHLLDTNLPQALSKEVGKALVQLYRSFSRAAALVPTAEANICCEELCSKILSAEGDWKSKDIVFVDSMVSLIVVAIECLDFSTPSLFALATTASGKSPNTPPTKWNKRLQRPMRNMTSMVSVVSKLLSACERTRNSKDSTQNLGILTAILTNLIDKLSYLFVHISGAATITAVLKTLTPTLVHYIENAHTSTKSSLNTESSLDKRLFSARVIQKIEKLWSDILTCLQSRHGGPYNSDLLSVMSPLLQVTLGHPKRSIKNHAVIFWNATFAHSKTLEYPETLRPVLQIARDKMSLTLPGWENIKISDKDAHSDLESEELTQNANLMKPLPYGILGSPQRRKHTSVSGGSPQLKGSFLHKALSIEKVLENASPKRISRSPKVGRPRNSPANTHVRRKLPLSKFDDDDQEYVMIAPSPKKKRVLTEHQKEILRSRGDVPTLYNALDQSQDCSQFSQFTLASHGDVTVDTTPTSSPEEEGKPQLSDSEKELNCRNEKELQGDSNVPDTEKSKSKNESINEAIERRITESNVGEMVDSDKDLKENEAEMEDRDRGVEVEECDFFGVVESSQNEDRKLCHKAEPTVSDEVDTDDEMISGDGDEEVTSPDVIPSSQTPSFESPFQSLRRITVPLDSILAGSVQTRTNNQRKLKREQNDVENSDGKDVETVSETQVESDVLDDDKVSSCDSPMKGEKQLIIKTKVSPVAGRTRRKLQRKIEMTHKLEKPQEEPTEQEVSRIMLSSKQLAETGKLSDQTPSEEATEPFVAGVTRDETLSPVFSAKSKFLRPFAAGGSPCRSNLLGRNSPGVSPTTGILKRYHGNKQGVDSPSPPGKVRRVSFALPEKHDGSEDLQEESAEPSTNAAQLKTSRSSPFTAVKQRRPLPASNAPVAQDSTDCVFPDLISCTVPVEQILPSILTMSWSRGMGHLVRAQNIHTIGNLSALKEEQVRNLPIKSPKVPTLKKALRRFHQSQKGRNSKSIMTKLTPEATHKEDSENKEATEDAATSECTQLPGEADLVIEPVGGEDPPSSGGAEGQQTAAESRIEGIKPSEECLSSKPDPTLVVETADMASDARSKGSEAEIVFVDDDKMTDLPTVEARGDKMGMEAGGMGPYRPAHGSDVIEGTADMQGDSGDEGNIDIKGTELTEAAVLAQESPEHPSASTTSIEGGSDKERFCNCLSSLKDLALPDVLQTLSSEEIFEAHHSLTEIISVVVQALKGRWQSPRSKKQAFQDVQ</sequence>
<dbReference type="PANTHER" id="PTHR22928:SF3">
    <property type="entry name" value="TELOMERE-ASSOCIATED PROTEIN RIF1"/>
    <property type="match status" value="1"/>
</dbReference>
<feature type="compositionally biased region" description="Polar residues" evidence="7">
    <location>
        <begin position="1308"/>
        <end position="1320"/>
    </location>
</feature>
<dbReference type="CDD" id="cd14267">
    <property type="entry name" value="Rif1_CTD_C-II_like"/>
    <property type="match status" value="1"/>
</dbReference>
<keyword evidence="5" id="KW-0539">Nucleus</keyword>
<feature type="compositionally biased region" description="Basic and acidic residues" evidence="7">
    <location>
        <begin position="1269"/>
        <end position="1279"/>
    </location>
</feature>
<evidence type="ECO:0000313" key="10">
    <source>
        <dbReference type="Proteomes" id="UP000225706"/>
    </source>
</evidence>
<dbReference type="PANTHER" id="PTHR22928">
    <property type="entry name" value="TELOMERE-ASSOCIATED PROTEIN RIF1"/>
    <property type="match status" value="1"/>
</dbReference>
<evidence type="ECO:0000256" key="2">
    <source>
        <dbReference type="ARBA" id="ARBA00004574"/>
    </source>
</evidence>
<dbReference type="GO" id="GO:0005634">
    <property type="term" value="C:nucleus"/>
    <property type="evidence" value="ECO:0007669"/>
    <property type="project" value="UniProtKB-SubCell"/>
</dbReference>
<feature type="compositionally biased region" description="Basic and acidic residues" evidence="7">
    <location>
        <begin position="1377"/>
        <end position="1388"/>
    </location>
</feature>
<feature type="compositionally biased region" description="Basic and acidic residues" evidence="7">
    <location>
        <begin position="1683"/>
        <end position="1695"/>
    </location>
</feature>
<accession>A0A2B4S9E8</accession>
<feature type="compositionally biased region" description="Polar residues" evidence="7">
    <location>
        <begin position="1441"/>
        <end position="1455"/>
    </location>
</feature>
<feature type="compositionally biased region" description="Basic and acidic residues" evidence="7">
    <location>
        <begin position="1205"/>
        <end position="1225"/>
    </location>
</feature>
<evidence type="ECO:0000256" key="1">
    <source>
        <dbReference type="ARBA" id="ARBA00004123"/>
    </source>
</evidence>
<feature type="compositionally biased region" description="Basic and acidic residues" evidence="7">
    <location>
        <begin position="1349"/>
        <end position="1363"/>
    </location>
</feature>
<dbReference type="InterPro" id="IPR016024">
    <property type="entry name" value="ARM-type_fold"/>
</dbReference>
<gene>
    <name evidence="9" type="primary">RIF1</name>
    <name evidence="9" type="ORF">AWC38_SpisGene10279</name>
</gene>
<evidence type="ECO:0000256" key="3">
    <source>
        <dbReference type="ARBA" id="ARBA00022454"/>
    </source>
</evidence>
<name>A0A2B4S9E8_STYPI</name>
<feature type="region of interest" description="Disordered" evidence="7">
    <location>
        <begin position="1269"/>
        <end position="1320"/>
    </location>
</feature>
<dbReference type="GO" id="GO:0140445">
    <property type="term" value="C:chromosome, telomeric repeat region"/>
    <property type="evidence" value="ECO:0007669"/>
    <property type="project" value="TreeGrafter"/>
</dbReference>
<evidence type="ECO:0000313" key="9">
    <source>
        <dbReference type="EMBL" id="PFX25085.1"/>
    </source>
</evidence>
<feature type="region of interest" description="Disordered" evidence="7">
    <location>
        <begin position="1489"/>
        <end position="1584"/>
    </location>
</feature>
<dbReference type="InterPro" id="IPR022031">
    <property type="entry name" value="Rif1_N"/>
</dbReference>
<proteinExistence type="predicted"/>
<feature type="region of interest" description="Disordered" evidence="7">
    <location>
        <begin position="1441"/>
        <end position="1463"/>
    </location>
</feature>
<dbReference type="Pfam" id="PF12231">
    <property type="entry name" value="Rif1_N"/>
    <property type="match status" value="1"/>
</dbReference>
<feature type="compositionally biased region" description="Basic and acidic residues" evidence="7">
    <location>
        <begin position="1234"/>
        <end position="1251"/>
    </location>
</feature>